<dbReference type="CDD" id="cd13585">
    <property type="entry name" value="PBP2_TMBP_like"/>
    <property type="match status" value="1"/>
</dbReference>
<keyword evidence="2" id="KW-1185">Reference proteome</keyword>
<accession>A0AA40VP51</accession>
<protein>
    <submittedName>
        <fullName evidence="1">Multiple sugar transport system substrate-binding protein</fullName>
    </submittedName>
</protein>
<dbReference type="PANTHER" id="PTHR43649">
    <property type="entry name" value="ARABINOSE-BINDING PROTEIN-RELATED"/>
    <property type="match status" value="1"/>
</dbReference>
<name>A0AA40VP51_9MICO</name>
<reference evidence="1 2" key="1">
    <citation type="submission" date="2020-08" db="EMBL/GenBank/DDBJ databases">
        <title>Sequencing the genomes of 1000 actinobacteria strains.</title>
        <authorList>
            <person name="Klenk H.-P."/>
        </authorList>
    </citation>
    <scope>NUCLEOTIDE SEQUENCE [LARGE SCALE GENOMIC DNA]</scope>
    <source>
        <strain evidence="1 2">DSM 19600</strain>
    </source>
</reference>
<dbReference type="Gene3D" id="3.40.190.10">
    <property type="entry name" value="Periplasmic binding protein-like II"/>
    <property type="match status" value="1"/>
</dbReference>
<sequence>MLAAAVTACSSGSADAPDTTEITAADTGAELNLWVRPGNEAVTDEVVAAYNETHDNQVTVTHVPADQYMTKFAQAAQTDSLPDLLATDLVFMPQVIDTGALLDLTELLEQSGAAGHLTPAHIQASTHDGSVYGVPYVADTSLYLYNKDLFEQAGLDPEAPPTTWEGIAEAALAVSELGDDYQGFYVSGGCSGCLSYTLSPLFWAQGAEVVDSEGKFHYDTPDVQDALAFLQGLSDAGTISPSSKTDTGEGFFAVFAAGKTGINFAGGNGVNTSTIGIDPEFDFGLAPIPGPVEGEWATFSGGDALSVAGSSQNLNEAWDFVNWLTSLSTSEDVYFSLPAIPPRTDTQAPASLGEQFTIPAELVKSGQTYVSPWYNDVVASAQGPWLEMVQDVMFNGVDPVKATQTAQIRADEITQ</sequence>
<proteinExistence type="predicted"/>
<gene>
    <name evidence="1" type="ORF">BKA10_002872</name>
</gene>
<dbReference type="AlphaFoldDB" id="A0AA40VP51"/>
<keyword evidence="1" id="KW-0813">Transport</keyword>
<comment type="caution">
    <text evidence="1">The sequence shown here is derived from an EMBL/GenBank/DDBJ whole genome shotgun (WGS) entry which is preliminary data.</text>
</comment>
<dbReference type="SUPFAM" id="SSF53850">
    <property type="entry name" value="Periplasmic binding protein-like II"/>
    <property type="match status" value="1"/>
</dbReference>
<organism evidence="1 2">
    <name type="scientific">Microbacterium invictum</name>
    <dbReference type="NCBI Taxonomy" id="515415"/>
    <lineage>
        <taxon>Bacteria</taxon>
        <taxon>Bacillati</taxon>
        <taxon>Actinomycetota</taxon>
        <taxon>Actinomycetes</taxon>
        <taxon>Micrococcales</taxon>
        <taxon>Microbacteriaceae</taxon>
        <taxon>Microbacterium</taxon>
    </lineage>
</organism>
<evidence type="ECO:0000313" key="1">
    <source>
        <dbReference type="EMBL" id="MBB4141078.1"/>
    </source>
</evidence>
<dbReference type="PANTHER" id="PTHR43649:SF16">
    <property type="entry name" value="SUGAR-BINDING LIPOPROTEIN"/>
    <property type="match status" value="1"/>
</dbReference>
<dbReference type="EMBL" id="JACIFH010000001">
    <property type="protein sequence ID" value="MBB4141078.1"/>
    <property type="molecule type" value="Genomic_DNA"/>
</dbReference>
<dbReference type="Pfam" id="PF01547">
    <property type="entry name" value="SBP_bac_1"/>
    <property type="match status" value="1"/>
</dbReference>
<evidence type="ECO:0000313" key="2">
    <source>
        <dbReference type="Proteomes" id="UP000549113"/>
    </source>
</evidence>
<keyword evidence="1" id="KW-0762">Sugar transport</keyword>
<dbReference type="InterPro" id="IPR006059">
    <property type="entry name" value="SBP"/>
</dbReference>
<dbReference type="RefSeq" id="WP_183500599.1">
    <property type="nucleotide sequence ID" value="NZ_BAABCO010000003.1"/>
</dbReference>
<dbReference type="InterPro" id="IPR050490">
    <property type="entry name" value="Bact_solute-bd_prot1"/>
</dbReference>
<dbReference type="Proteomes" id="UP000549113">
    <property type="component" value="Unassembled WGS sequence"/>
</dbReference>